<dbReference type="Gene3D" id="2.170.130.10">
    <property type="entry name" value="TonB-dependent receptor, plug domain"/>
    <property type="match status" value="1"/>
</dbReference>
<dbReference type="InterPro" id="IPR039426">
    <property type="entry name" value="TonB-dep_rcpt-like"/>
</dbReference>
<keyword evidence="4 8" id="KW-0812">Transmembrane</keyword>
<keyword evidence="2 8" id="KW-0813">Transport</keyword>
<keyword evidence="7 8" id="KW-0998">Cell outer membrane</keyword>
<keyword evidence="3 8" id="KW-1134">Transmembrane beta strand</keyword>
<keyword evidence="10" id="KW-0732">Signal</keyword>
<dbReference type="EMBL" id="QAYE01000003">
    <property type="protein sequence ID" value="PTW47567.1"/>
    <property type="molecule type" value="Genomic_DNA"/>
</dbReference>
<evidence type="ECO:0000256" key="6">
    <source>
        <dbReference type="ARBA" id="ARBA00023136"/>
    </source>
</evidence>
<comment type="subcellular location">
    <subcellularLocation>
        <location evidence="1 8">Cell outer membrane</location>
        <topology evidence="1 8">Multi-pass membrane protein</topology>
    </subcellularLocation>
</comment>
<dbReference type="GeneID" id="91005631"/>
<evidence type="ECO:0000256" key="10">
    <source>
        <dbReference type="SAM" id="SignalP"/>
    </source>
</evidence>
<feature type="signal peptide" evidence="10">
    <location>
        <begin position="1"/>
        <end position="34"/>
    </location>
</feature>
<keyword evidence="6 8" id="KW-0472">Membrane</keyword>
<dbReference type="GO" id="GO:0009279">
    <property type="term" value="C:cell outer membrane"/>
    <property type="evidence" value="ECO:0007669"/>
    <property type="project" value="UniProtKB-SubCell"/>
</dbReference>
<feature type="domain" description="TonB-dependent receptor-like beta-barrel" evidence="11">
    <location>
        <begin position="404"/>
        <end position="939"/>
    </location>
</feature>
<dbReference type="Gene3D" id="2.40.170.20">
    <property type="entry name" value="TonB-dependent receptor, beta-barrel domain"/>
    <property type="match status" value="1"/>
</dbReference>
<keyword evidence="13" id="KW-0675">Receptor</keyword>
<dbReference type="PROSITE" id="PS52016">
    <property type="entry name" value="TONB_DEPENDENT_REC_3"/>
    <property type="match status" value="1"/>
</dbReference>
<evidence type="ECO:0000256" key="3">
    <source>
        <dbReference type="ARBA" id="ARBA00022452"/>
    </source>
</evidence>
<organism evidence="13 14">
    <name type="scientific">Sphingomonas faeni</name>
    <dbReference type="NCBI Taxonomy" id="185950"/>
    <lineage>
        <taxon>Bacteria</taxon>
        <taxon>Pseudomonadati</taxon>
        <taxon>Pseudomonadota</taxon>
        <taxon>Alphaproteobacteria</taxon>
        <taxon>Sphingomonadales</taxon>
        <taxon>Sphingomonadaceae</taxon>
        <taxon>Sphingomonas</taxon>
    </lineage>
</organism>
<evidence type="ECO:0000259" key="11">
    <source>
        <dbReference type="Pfam" id="PF00593"/>
    </source>
</evidence>
<evidence type="ECO:0000256" key="7">
    <source>
        <dbReference type="ARBA" id="ARBA00023237"/>
    </source>
</evidence>
<accession>A0A2T5U7T7</accession>
<evidence type="ECO:0000256" key="9">
    <source>
        <dbReference type="RuleBase" id="RU003357"/>
    </source>
</evidence>
<evidence type="ECO:0000256" key="2">
    <source>
        <dbReference type="ARBA" id="ARBA00022448"/>
    </source>
</evidence>
<gene>
    <name evidence="13" type="ORF">C8J25_103286</name>
</gene>
<dbReference type="SUPFAM" id="SSF56935">
    <property type="entry name" value="Porins"/>
    <property type="match status" value="1"/>
</dbReference>
<dbReference type="Pfam" id="PF07715">
    <property type="entry name" value="Plug"/>
    <property type="match status" value="1"/>
</dbReference>
<dbReference type="InterPro" id="IPR012910">
    <property type="entry name" value="Plug_dom"/>
</dbReference>
<reference evidence="13 14" key="1">
    <citation type="submission" date="2018-04" db="EMBL/GenBank/DDBJ databases">
        <title>Genomic Encyclopedia of Type Strains, Phase III (KMG-III): the genomes of soil and plant-associated and newly described type strains.</title>
        <authorList>
            <person name="Whitman W."/>
        </authorList>
    </citation>
    <scope>NUCLEOTIDE SEQUENCE [LARGE SCALE GENOMIC DNA]</scope>
    <source>
        <strain evidence="13 14">MA-olki</strain>
    </source>
</reference>
<keyword evidence="5 9" id="KW-0798">TonB box</keyword>
<protein>
    <submittedName>
        <fullName evidence="13">Iron complex outermembrane receptor protein</fullName>
    </submittedName>
</protein>
<evidence type="ECO:0000256" key="8">
    <source>
        <dbReference type="PROSITE-ProRule" id="PRU01360"/>
    </source>
</evidence>
<dbReference type="PANTHER" id="PTHR47234:SF2">
    <property type="entry name" value="TONB-DEPENDENT RECEPTOR"/>
    <property type="match status" value="1"/>
</dbReference>
<evidence type="ECO:0000256" key="1">
    <source>
        <dbReference type="ARBA" id="ARBA00004571"/>
    </source>
</evidence>
<dbReference type="InterPro" id="IPR037066">
    <property type="entry name" value="Plug_dom_sf"/>
</dbReference>
<dbReference type="OrthoDB" id="7051241at2"/>
<dbReference type="InterPro" id="IPR000531">
    <property type="entry name" value="Beta-barrel_TonB"/>
</dbReference>
<feature type="domain" description="TonB-dependent receptor plug" evidence="12">
    <location>
        <begin position="72"/>
        <end position="198"/>
    </location>
</feature>
<comment type="similarity">
    <text evidence="8 9">Belongs to the TonB-dependent receptor family.</text>
</comment>
<evidence type="ECO:0000313" key="14">
    <source>
        <dbReference type="Proteomes" id="UP000244013"/>
    </source>
</evidence>
<feature type="chain" id="PRO_5015475270" evidence="10">
    <location>
        <begin position="35"/>
        <end position="975"/>
    </location>
</feature>
<evidence type="ECO:0000256" key="5">
    <source>
        <dbReference type="ARBA" id="ARBA00023077"/>
    </source>
</evidence>
<dbReference type="Pfam" id="PF00593">
    <property type="entry name" value="TonB_dep_Rec_b-barrel"/>
    <property type="match status" value="1"/>
</dbReference>
<evidence type="ECO:0000256" key="4">
    <source>
        <dbReference type="ARBA" id="ARBA00022692"/>
    </source>
</evidence>
<dbReference type="Proteomes" id="UP000244013">
    <property type="component" value="Unassembled WGS sequence"/>
</dbReference>
<proteinExistence type="inferred from homology"/>
<evidence type="ECO:0000313" key="13">
    <source>
        <dbReference type="EMBL" id="PTW47567.1"/>
    </source>
</evidence>
<sequence>MLKRGFKTFTGASKYAGASGLALVAMLTAMPAFAQAVTTPAAEGVQAADPSVDQAGGDEIVVTGSRIRRSPLDQPSPVVTVDAQSIQRTGLSSVADVLQRLPSAAGGLNSKVNNSGNIGNPPDGGGVGAGSAEIDLRYLTAKRTLVLVDGLRFVNGASASGIPSTVDLNTIQVGSIERIEILQSGQSPLYGSDALAGVVNIITKSQQKGLKASAQFGTFRQGDGHTQDYNVSYGIQAPRTSVVFGGSYVKQEAVSTRDRRISQFPNPGQTSCSDVIGGCSGATPNGFFQVGGRNLTLKSAPILGRPRYDAANPTGPNSDFKEFTSADRFNFSPFNYFLTPSERYGFFVSAKQELTDTVNLRVKMNYTRRNSQNQAAFLPLVIGPDAGNGNLLDTISVDATNPFNPFGYTLSAGGAGNGPANYSTVRRRLVEAGQRTYSQTVDTMSATATLDGSFNVGSHKFYWDVNAVLGFNDAKQLFTGNINAANLAQALGPVANCTGACVPFNIFGGAGSVTPAMLGFIAFDERARSSQSLEDYTANISGDLFDLPAGAVGLAAGYEHRVQYGSFTPDPLITAGLGADIPAQPARGHFNSDEVYAELRVPLIHNTPLIQSLEIGGAVRHSNYSISGSNTTYTGSGLWKPFSDLLLRASYAQGFRAPSIGELFGAASRSDAAIDDPCTNVAGSPFQSSATVRANCIANGVPANGSYQEPNGGQLSVLTGGNEALKPETSRTWLFGAVYAPSWARTSGIASQLSIEGNYYDIKVDDAIAATDATLTLSRCSQAADALSCAAISRTPNGIISRINAQLQNIGGIRTRGVDVTAVYRSPQTSAGTFGLSLNGNILLKYAESFPATVGFTTTNYQGTTRGSPEQSYPKFKGNAVVDWDIGMARASFTGRYIKSVKEADGKTLDNTFYGDVQVTLSPGWLENRLGLTIGVNNVFNQDPPACYSCTGPNYDPSTYDVPGQFGYVRLSWGL</sequence>
<evidence type="ECO:0000259" key="12">
    <source>
        <dbReference type="Pfam" id="PF07715"/>
    </source>
</evidence>
<comment type="caution">
    <text evidence="13">The sequence shown here is derived from an EMBL/GenBank/DDBJ whole genome shotgun (WGS) entry which is preliminary data.</text>
</comment>
<dbReference type="InterPro" id="IPR036942">
    <property type="entry name" value="Beta-barrel_TonB_sf"/>
</dbReference>
<name>A0A2T5U7T7_9SPHN</name>
<dbReference type="RefSeq" id="WP_107953885.1">
    <property type="nucleotide sequence ID" value="NZ_QAYE01000003.1"/>
</dbReference>
<dbReference type="PANTHER" id="PTHR47234">
    <property type="match status" value="1"/>
</dbReference>
<dbReference type="AlphaFoldDB" id="A0A2T5U7T7"/>